<dbReference type="Proteomes" id="UP000078295">
    <property type="component" value="Unassembled WGS sequence"/>
</dbReference>
<dbReference type="AlphaFoldDB" id="A0AB36DQ96"/>
<sequence length="44" mass="5323">MTLHGIILWFCFIWLNFFILSFLTVFDYFYNLRSSLPILSTQNS</sequence>
<protein>
    <submittedName>
        <fullName evidence="2">Uncharacterized protein</fullName>
    </submittedName>
</protein>
<organism evidence="2 3">
    <name type="scientific">Moraxella catarrhalis</name>
    <name type="common">Branhamella catarrhalis</name>
    <dbReference type="NCBI Taxonomy" id="480"/>
    <lineage>
        <taxon>Bacteria</taxon>
        <taxon>Pseudomonadati</taxon>
        <taxon>Pseudomonadota</taxon>
        <taxon>Gammaproteobacteria</taxon>
        <taxon>Moraxellales</taxon>
        <taxon>Moraxellaceae</taxon>
        <taxon>Moraxella</taxon>
    </lineage>
</organism>
<accession>A0AB36DQ96</accession>
<proteinExistence type="predicted"/>
<keyword evidence="1" id="KW-1133">Transmembrane helix</keyword>
<evidence type="ECO:0000313" key="2">
    <source>
        <dbReference type="EMBL" id="OAV26781.1"/>
    </source>
</evidence>
<keyword evidence="1" id="KW-0812">Transmembrane</keyword>
<keyword evidence="1" id="KW-0472">Membrane</keyword>
<evidence type="ECO:0000313" key="3">
    <source>
        <dbReference type="Proteomes" id="UP000078295"/>
    </source>
</evidence>
<gene>
    <name evidence="2" type="ORF">AO370_0614</name>
</gene>
<name>A0AB36DQ96_MORCA</name>
<dbReference type="EMBL" id="LXHQ01000020">
    <property type="protein sequence ID" value="OAV26781.1"/>
    <property type="molecule type" value="Genomic_DNA"/>
</dbReference>
<reference evidence="2 3" key="1">
    <citation type="journal article" date="2016" name="Genome Biol. Evol.">
        <title>Comparative Genomic Analyses of the Moraxella catarrhalis Serosensitive and Seroresistant Lineages Demonstrate Their Independent Evolution.</title>
        <authorList>
            <person name="Earl J.P."/>
            <person name="de Vries S.P."/>
            <person name="Ahmed A."/>
            <person name="Powell E."/>
            <person name="Schultz M.P."/>
            <person name="Hermans P.W."/>
            <person name="Hill D.J."/>
            <person name="Zhou Z."/>
            <person name="Constantinidou C.I."/>
            <person name="Hu F.Z."/>
            <person name="Bootsma H.J."/>
            <person name="Ehrlich G.D."/>
        </authorList>
    </citation>
    <scope>NUCLEOTIDE SEQUENCE [LARGE SCALE GENOMIC DNA]</scope>
    <source>
        <strain evidence="2 3">F23</strain>
    </source>
</reference>
<evidence type="ECO:0000256" key="1">
    <source>
        <dbReference type="SAM" id="Phobius"/>
    </source>
</evidence>
<feature type="transmembrane region" description="Helical" evidence="1">
    <location>
        <begin position="6"/>
        <end position="30"/>
    </location>
</feature>
<comment type="caution">
    <text evidence="2">The sequence shown here is derived from an EMBL/GenBank/DDBJ whole genome shotgun (WGS) entry which is preliminary data.</text>
</comment>